<dbReference type="EMBL" id="JABBFW010000004">
    <property type="protein sequence ID" value="NML15014.1"/>
    <property type="molecule type" value="Genomic_DNA"/>
</dbReference>
<comment type="function">
    <text evidence="9 10">This protein specifically catalyzes the removal of signal peptides from prolipoproteins.</text>
</comment>
<keyword evidence="4 9" id="KW-0812">Transmembrane</keyword>
<gene>
    <name evidence="9" type="primary">lspA</name>
    <name evidence="12" type="ORF">HHL10_08495</name>
</gene>
<comment type="catalytic activity">
    <reaction evidence="9 10">
        <text>Release of signal peptides from bacterial membrane prolipoproteins. Hydrolyzes -Xaa-Yaa-Zaa-|-(S,diacylglyceryl)Cys-, in which Xaa is hydrophobic (preferably Leu), and Yaa (Ala or Ser) and Zaa (Gly or Ala) have small, neutral side chains.</text>
        <dbReference type="EC" id="3.4.23.36"/>
    </reaction>
</comment>
<reference evidence="12 13" key="1">
    <citation type="submission" date="2020-04" db="EMBL/GenBank/DDBJ databases">
        <title>Azohydromonas sp. isolated from soil.</title>
        <authorList>
            <person name="Dahal R.H."/>
        </authorList>
    </citation>
    <scope>NUCLEOTIDE SEQUENCE [LARGE SCALE GENOMIC DNA]</scope>
    <source>
        <strain evidence="12 13">G-1-1-14</strain>
    </source>
</reference>
<keyword evidence="8 9" id="KW-0472">Membrane</keyword>
<dbReference type="PRINTS" id="PR00781">
    <property type="entry name" value="LIPOSIGPTASE"/>
</dbReference>
<protein>
    <recommendedName>
        <fullName evidence="9">Lipoprotein signal peptidase</fullName>
        <ecNumber evidence="9">3.4.23.36</ecNumber>
    </recommendedName>
    <alternativeName>
        <fullName evidence="9">Prolipoprotein signal peptidase</fullName>
    </alternativeName>
    <alternativeName>
        <fullName evidence="9">Signal peptidase II</fullName>
        <shortName evidence="9">SPase II</shortName>
    </alternativeName>
</protein>
<comment type="pathway">
    <text evidence="9">Protein modification; lipoprotein biosynthesis (signal peptide cleavage).</text>
</comment>
<name>A0A848F600_9BURK</name>
<feature type="transmembrane region" description="Helical" evidence="9">
    <location>
        <begin position="151"/>
        <end position="171"/>
    </location>
</feature>
<dbReference type="NCBIfam" id="TIGR00077">
    <property type="entry name" value="lspA"/>
    <property type="match status" value="1"/>
</dbReference>
<evidence type="ECO:0000256" key="8">
    <source>
        <dbReference type="ARBA" id="ARBA00023136"/>
    </source>
</evidence>
<evidence type="ECO:0000256" key="1">
    <source>
        <dbReference type="ARBA" id="ARBA00006139"/>
    </source>
</evidence>
<evidence type="ECO:0000256" key="6">
    <source>
        <dbReference type="ARBA" id="ARBA00022801"/>
    </source>
</evidence>
<comment type="caution">
    <text evidence="12">The sequence shown here is derived from an EMBL/GenBank/DDBJ whole genome shotgun (WGS) entry which is preliminary data.</text>
</comment>
<dbReference type="Proteomes" id="UP000574067">
    <property type="component" value="Unassembled WGS sequence"/>
</dbReference>
<dbReference type="GO" id="GO:0005886">
    <property type="term" value="C:plasma membrane"/>
    <property type="evidence" value="ECO:0007669"/>
    <property type="project" value="UniProtKB-SubCell"/>
</dbReference>
<dbReference type="PROSITE" id="PS00855">
    <property type="entry name" value="SPASE_II"/>
    <property type="match status" value="1"/>
</dbReference>
<feature type="transmembrane region" description="Helical" evidence="9">
    <location>
        <begin position="89"/>
        <end position="107"/>
    </location>
</feature>
<comment type="subcellular location">
    <subcellularLocation>
        <location evidence="9">Cell membrane</location>
        <topology evidence="9">Multi-pass membrane protein</topology>
    </subcellularLocation>
</comment>
<evidence type="ECO:0000256" key="2">
    <source>
        <dbReference type="ARBA" id="ARBA00022475"/>
    </source>
</evidence>
<keyword evidence="5 9" id="KW-0064">Aspartyl protease</keyword>
<dbReference type="UniPathway" id="UPA00665"/>
<comment type="similarity">
    <text evidence="1 9 11">Belongs to the peptidase A8 family.</text>
</comment>
<dbReference type="EC" id="3.4.23.36" evidence="9"/>
<dbReference type="InterPro" id="IPR001872">
    <property type="entry name" value="Peptidase_A8"/>
</dbReference>
<feature type="transmembrane region" description="Helical" evidence="9">
    <location>
        <begin position="28"/>
        <end position="52"/>
    </location>
</feature>
<evidence type="ECO:0000256" key="11">
    <source>
        <dbReference type="RuleBase" id="RU004181"/>
    </source>
</evidence>
<evidence type="ECO:0000313" key="12">
    <source>
        <dbReference type="EMBL" id="NML15014.1"/>
    </source>
</evidence>
<accession>A0A848F600</accession>
<evidence type="ECO:0000256" key="9">
    <source>
        <dbReference type="HAMAP-Rule" id="MF_00161"/>
    </source>
</evidence>
<dbReference type="HAMAP" id="MF_00161">
    <property type="entry name" value="LspA"/>
    <property type="match status" value="1"/>
</dbReference>
<proteinExistence type="inferred from homology"/>
<feature type="transmembrane region" description="Helical" evidence="9">
    <location>
        <begin position="114"/>
        <end position="131"/>
    </location>
</feature>
<keyword evidence="12" id="KW-0449">Lipoprotein</keyword>
<dbReference type="PANTHER" id="PTHR33695:SF1">
    <property type="entry name" value="LIPOPROTEIN SIGNAL PEPTIDASE"/>
    <property type="match status" value="1"/>
</dbReference>
<evidence type="ECO:0000256" key="4">
    <source>
        <dbReference type="ARBA" id="ARBA00022692"/>
    </source>
</evidence>
<keyword evidence="7 9" id="KW-1133">Transmembrane helix</keyword>
<dbReference type="GO" id="GO:0004190">
    <property type="term" value="F:aspartic-type endopeptidase activity"/>
    <property type="evidence" value="ECO:0007669"/>
    <property type="project" value="UniProtKB-UniRule"/>
</dbReference>
<evidence type="ECO:0000256" key="3">
    <source>
        <dbReference type="ARBA" id="ARBA00022670"/>
    </source>
</evidence>
<dbReference type="Pfam" id="PF01252">
    <property type="entry name" value="Peptidase_A8"/>
    <property type="match status" value="1"/>
</dbReference>
<evidence type="ECO:0000256" key="5">
    <source>
        <dbReference type="ARBA" id="ARBA00022750"/>
    </source>
</evidence>
<keyword evidence="3 9" id="KW-0645">Protease</keyword>
<feature type="active site" evidence="9">
    <location>
        <position position="141"/>
    </location>
</feature>
<keyword evidence="13" id="KW-1185">Reference proteome</keyword>
<evidence type="ECO:0000313" key="13">
    <source>
        <dbReference type="Proteomes" id="UP000574067"/>
    </source>
</evidence>
<evidence type="ECO:0000256" key="10">
    <source>
        <dbReference type="RuleBase" id="RU000594"/>
    </source>
</evidence>
<dbReference type="AlphaFoldDB" id="A0A848F600"/>
<dbReference type="RefSeq" id="WP_169159912.1">
    <property type="nucleotide sequence ID" value="NZ_JABBFW010000004.1"/>
</dbReference>
<feature type="active site" evidence="9">
    <location>
        <position position="159"/>
    </location>
</feature>
<dbReference type="GO" id="GO:0006508">
    <property type="term" value="P:proteolysis"/>
    <property type="evidence" value="ECO:0007669"/>
    <property type="project" value="UniProtKB-KW"/>
</dbReference>
<organism evidence="12 13">
    <name type="scientific">Azohydromonas caseinilytica</name>
    <dbReference type="NCBI Taxonomy" id="2728836"/>
    <lineage>
        <taxon>Bacteria</taxon>
        <taxon>Pseudomonadati</taxon>
        <taxon>Pseudomonadota</taxon>
        <taxon>Betaproteobacteria</taxon>
        <taxon>Burkholderiales</taxon>
        <taxon>Sphaerotilaceae</taxon>
        <taxon>Azohydromonas</taxon>
    </lineage>
</organism>
<dbReference type="PANTHER" id="PTHR33695">
    <property type="entry name" value="LIPOPROTEIN SIGNAL PEPTIDASE"/>
    <property type="match status" value="1"/>
</dbReference>
<keyword evidence="6 9" id="KW-0378">Hydrolase</keyword>
<keyword evidence="2 9" id="KW-1003">Cell membrane</keyword>
<evidence type="ECO:0000256" key="7">
    <source>
        <dbReference type="ARBA" id="ARBA00022989"/>
    </source>
</evidence>
<sequence>MAGGKASVKPVKRAPAAALASSSEAPSLWLWLGLALLVIVLDQFSKTLILGWFQYGEGREITGFFNLVRAHNTGAAFSFLANAGGWQRWLFTLLGVVASGFIVWMLKKHPLQKLFCFAISMILGGALGNVIDRLLHGYVVDMLDFHLGGRHFPAFNLADSAITLGAICLIVDELRRVRGGK</sequence>